<protein>
    <submittedName>
        <fullName evidence="4">Putative chaperone</fullName>
    </submittedName>
</protein>
<evidence type="ECO:0000256" key="2">
    <source>
        <dbReference type="ARBA" id="ARBA00022741"/>
    </source>
</evidence>
<dbReference type="Gene3D" id="3.30.420.40">
    <property type="match status" value="2"/>
</dbReference>
<dbReference type="OrthoDB" id="9807934at2"/>
<dbReference type="HOGENOM" id="CLU_033976_0_0_6"/>
<dbReference type="InterPro" id="IPR013126">
    <property type="entry name" value="Hsp_70_fam"/>
</dbReference>
<dbReference type="Proteomes" id="UP000009073">
    <property type="component" value="Chromosome"/>
</dbReference>
<dbReference type="InterPro" id="IPR043129">
    <property type="entry name" value="ATPase_NBD"/>
</dbReference>
<dbReference type="AlphaFoldDB" id="C4LFP8"/>
<keyword evidence="5" id="KW-1185">Reference proteome</keyword>
<accession>C4LFP8</accession>
<comment type="similarity">
    <text evidence="1">Belongs to the heat shock protein 70 family.</text>
</comment>
<evidence type="ECO:0000256" key="1">
    <source>
        <dbReference type="ARBA" id="ARBA00007381"/>
    </source>
</evidence>
<proteinExistence type="inferred from homology"/>
<reference evidence="5" key="1">
    <citation type="submission" date="2009-05" db="EMBL/GenBank/DDBJ databases">
        <title>Complete sequence of Tolumonas auensis DSM 9187.</title>
        <authorList>
            <consortium name="US DOE Joint Genome Institute"/>
            <person name="Lucas S."/>
            <person name="Copeland A."/>
            <person name="Lapidus A."/>
            <person name="Glavina del Rio T."/>
            <person name="Tice H."/>
            <person name="Bruce D."/>
            <person name="Goodwin L."/>
            <person name="Pitluck S."/>
            <person name="Chertkov O."/>
            <person name="Brettin T."/>
            <person name="Detter J.C."/>
            <person name="Han C."/>
            <person name="Larimer F."/>
            <person name="Land M."/>
            <person name="Hauser L."/>
            <person name="Kyrpides N."/>
            <person name="Mikhailova N."/>
            <person name="Spring S."/>
            <person name="Beller H."/>
        </authorList>
    </citation>
    <scope>NUCLEOTIDE SEQUENCE [LARGE SCALE GENOMIC DNA]</scope>
    <source>
        <strain evidence="5">DSM 9187 / TA4</strain>
    </source>
</reference>
<keyword evidence="3" id="KW-0067">ATP-binding</keyword>
<evidence type="ECO:0000313" key="4">
    <source>
        <dbReference type="EMBL" id="ACQ93415.1"/>
    </source>
</evidence>
<dbReference type="KEGG" id="tau:Tola_1806"/>
<keyword evidence="2" id="KW-0547">Nucleotide-binding</keyword>
<gene>
    <name evidence="4" type="ordered locus">Tola_1806</name>
</gene>
<dbReference type="PROSITE" id="PS00329">
    <property type="entry name" value="HSP70_2"/>
    <property type="match status" value="1"/>
</dbReference>
<dbReference type="InterPro" id="IPR018181">
    <property type="entry name" value="Heat_shock_70_CS"/>
</dbReference>
<dbReference type="GO" id="GO:0005524">
    <property type="term" value="F:ATP binding"/>
    <property type="evidence" value="ECO:0007669"/>
    <property type="project" value="UniProtKB-KW"/>
</dbReference>
<evidence type="ECO:0000313" key="5">
    <source>
        <dbReference type="Proteomes" id="UP000009073"/>
    </source>
</evidence>
<reference evidence="4 5" key="2">
    <citation type="journal article" date="2011" name="Stand. Genomic Sci.">
        <title>Complete genome sequence of Tolumonas auensis type strain (TA 4).</title>
        <authorList>
            <person name="Chertkov O."/>
            <person name="Copeland A."/>
            <person name="Lucas S."/>
            <person name="Lapidus A."/>
            <person name="Berry K.W."/>
            <person name="Detter J.C."/>
            <person name="Del Rio T.G."/>
            <person name="Hammon N."/>
            <person name="Dalin E."/>
            <person name="Tice H."/>
            <person name="Pitluck S."/>
            <person name="Richardson P."/>
            <person name="Bruce D."/>
            <person name="Goodwin L."/>
            <person name="Han C."/>
            <person name="Tapia R."/>
            <person name="Saunders E."/>
            <person name="Schmutz J."/>
            <person name="Brettin T."/>
            <person name="Larimer F."/>
            <person name="Land M."/>
            <person name="Hauser L."/>
            <person name="Spring S."/>
            <person name="Rohde M."/>
            <person name="Kyrpides N.C."/>
            <person name="Ivanova N."/>
            <person name="Goker M."/>
            <person name="Beller H.R."/>
            <person name="Klenk H.P."/>
            <person name="Woyke T."/>
        </authorList>
    </citation>
    <scope>NUCLEOTIDE SEQUENCE [LARGE SCALE GENOMIC DNA]</scope>
    <source>
        <strain evidence="5">DSM 9187 / TA4</strain>
    </source>
</reference>
<dbReference type="EMBL" id="CP001616">
    <property type="protein sequence ID" value="ACQ93415.1"/>
    <property type="molecule type" value="Genomic_DNA"/>
</dbReference>
<sequence>MYAGLDFGTSNSALGIWEDNQPKLLSLDNGSRFISSTVYIGKSQQFMQLRPQDQTLAHAINGDGEKIFGKDAISKFLESPEDGFFVKSPKSFLGARLKPQQLHTYEKIVHLMMSNIKRLAESQTHTPIDSVVIGKPVKFHGTQGEVGNQQAIKVLTSAALDAGFKRIEFQFEPIAAALDYERSLNENLTALIVDIGGGTTDCSMIKVGPAYRELTDRNESILGYSGDRIGGLDLDIKLAFRQLAPLFGKDELLKTGLPTPANIFWNAVCINNVDAQTTFYSAVNGREIHKLLRDARPDSVLDRLLHIYETMLSYHISQSAEAAKIALSSDEVTSVDMSYLEAGLRTNIDREQLQTAISNELNKFIGLMKEVEQQAQVAPDVIYVTGGTARSPIVDAYIRAAYPEARIVFGDLFGSVASGLTTWAHRIFS</sequence>
<dbReference type="STRING" id="595494.Tola_1806"/>
<organism evidence="4 5">
    <name type="scientific">Tolumonas auensis (strain DSM 9187 / NBRC 110442 / TA 4)</name>
    <dbReference type="NCBI Taxonomy" id="595494"/>
    <lineage>
        <taxon>Bacteria</taxon>
        <taxon>Pseudomonadati</taxon>
        <taxon>Pseudomonadota</taxon>
        <taxon>Gammaproteobacteria</taxon>
        <taxon>Aeromonadales</taxon>
        <taxon>Aeromonadaceae</taxon>
        <taxon>Tolumonas</taxon>
    </lineage>
</organism>
<dbReference type="Gene3D" id="3.90.640.10">
    <property type="entry name" value="Actin, Chain A, domain 4"/>
    <property type="match status" value="1"/>
</dbReference>
<dbReference type="eggNOG" id="COG0443">
    <property type="taxonomic scope" value="Bacteria"/>
</dbReference>
<dbReference type="GO" id="GO:0140662">
    <property type="term" value="F:ATP-dependent protein folding chaperone"/>
    <property type="evidence" value="ECO:0007669"/>
    <property type="project" value="InterPro"/>
</dbReference>
<dbReference type="Pfam" id="PF00012">
    <property type="entry name" value="HSP70"/>
    <property type="match status" value="1"/>
</dbReference>
<dbReference type="RefSeq" id="WP_015878886.1">
    <property type="nucleotide sequence ID" value="NC_012691.1"/>
</dbReference>
<dbReference type="NCBIfam" id="NF008673">
    <property type="entry name" value="PRK11678.1"/>
    <property type="match status" value="1"/>
</dbReference>
<dbReference type="SUPFAM" id="SSF53067">
    <property type="entry name" value="Actin-like ATPase domain"/>
    <property type="match status" value="2"/>
</dbReference>
<name>C4LFP8_TOLAT</name>
<evidence type="ECO:0000256" key="3">
    <source>
        <dbReference type="ARBA" id="ARBA00022840"/>
    </source>
</evidence>
<dbReference type="PANTHER" id="PTHR19375">
    <property type="entry name" value="HEAT SHOCK PROTEIN 70KDA"/>
    <property type="match status" value="1"/>
</dbReference>